<protein>
    <submittedName>
        <fullName evidence="4">Serine hydrolase domain-containing protein</fullName>
        <ecNumber evidence="4">3.1.1.103</ecNumber>
    </submittedName>
</protein>
<feature type="chain" id="PRO_5047220224" evidence="2">
    <location>
        <begin position="23"/>
        <end position="408"/>
    </location>
</feature>
<evidence type="ECO:0000313" key="5">
    <source>
        <dbReference type="Proteomes" id="UP001302274"/>
    </source>
</evidence>
<comment type="caution">
    <text evidence="4">The sequence shown here is derived from an EMBL/GenBank/DDBJ whole genome shotgun (WGS) entry which is preliminary data.</text>
</comment>
<dbReference type="PANTHER" id="PTHR22935:SF95">
    <property type="entry name" value="BETA-LACTAMASE-LIKE 1-RELATED"/>
    <property type="match status" value="1"/>
</dbReference>
<dbReference type="RefSeq" id="WP_323577091.1">
    <property type="nucleotide sequence ID" value="NZ_JAYGJQ010000002.1"/>
</dbReference>
<gene>
    <name evidence="4" type="ORF">SHI21_13285</name>
</gene>
<dbReference type="EMBL" id="JAYGJQ010000002">
    <property type="protein sequence ID" value="MEA9357192.1"/>
    <property type="molecule type" value="Genomic_DNA"/>
</dbReference>
<keyword evidence="4" id="KW-0378">Hydrolase</keyword>
<dbReference type="Gene3D" id="3.40.710.10">
    <property type="entry name" value="DD-peptidase/beta-lactamase superfamily"/>
    <property type="match status" value="1"/>
</dbReference>
<dbReference type="PANTHER" id="PTHR22935">
    <property type="entry name" value="PENICILLIN-BINDING PROTEIN"/>
    <property type="match status" value="1"/>
</dbReference>
<evidence type="ECO:0000259" key="3">
    <source>
        <dbReference type="Pfam" id="PF00144"/>
    </source>
</evidence>
<feature type="domain" description="Beta-lactamase-related" evidence="3">
    <location>
        <begin position="45"/>
        <end position="376"/>
    </location>
</feature>
<evidence type="ECO:0000313" key="4">
    <source>
        <dbReference type="EMBL" id="MEA9357192.1"/>
    </source>
</evidence>
<evidence type="ECO:0000256" key="2">
    <source>
        <dbReference type="SAM" id="SignalP"/>
    </source>
</evidence>
<dbReference type="Proteomes" id="UP001302274">
    <property type="component" value="Unassembled WGS sequence"/>
</dbReference>
<feature type="signal peptide" evidence="2">
    <location>
        <begin position="1"/>
        <end position="22"/>
    </location>
</feature>
<dbReference type="PROSITE" id="PS51257">
    <property type="entry name" value="PROKAR_LIPOPROTEIN"/>
    <property type="match status" value="1"/>
</dbReference>
<dbReference type="GO" id="GO:0016787">
    <property type="term" value="F:hydrolase activity"/>
    <property type="evidence" value="ECO:0007669"/>
    <property type="project" value="UniProtKB-KW"/>
</dbReference>
<dbReference type="SUPFAM" id="SSF56601">
    <property type="entry name" value="beta-lactamase/transpeptidase-like"/>
    <property type="match status" value="1"/>
</dbReference>
<dbReference type="InterPro" id="IPR051478">
    <property type="entry name" value="Beta-lactamase-like_AB/R"/>
</dbReference>
<comment type="similarity">
    <text evidence="1">Belongs to the beta-lactamase family.</text>
</comment>
<evidence type="ECO:0000256" key="1">
    <source>
        <dbReference type="ARBA" id="ARBA00038473"/>
    </source>
</evidence>
<dbReference type="EC" id="3.1.1.103" evidence="4"/>
<dbReference type="InterPro" id="IPR001466">
    <property type="entry name" value="Beta-lactam-related"/>
</dbReference>
<dbReference type="InterPro" id="IPR012338">
    <property type="entry name" value="Beta-lactam/transpept-like"/>
</dbReference>
<reference evidence="4 5" key="1">
    <citation type="submission" date="2023-11" db="EMBL/GenBank/DDBJ databases">
        <title>A Novel Polar Bacteriovorax (B. antarcticus) Isolated from the Biocrust in Antarctica.</title>
        <authorList>
            <person name="Mun W."/>
            <person name="Choi S.Y."/>
            <person name="Mitchell R.J."/>
        </authorList>
    </citation>
    <scope>NUCLEOTIDE SEQUENCE [LARGE SCALE GENOMIC DNA]</scope>
    <source>
        <strain evidence="4 5">PP10</strain>
    </source>
</reference>
<name>A0ABU5VW64_9BACT</name>
<dbReference type="Pfam" id="PF00144">
    <property type="entry name" value="Beta-lactamase"/>
    <property type="match status" value="1"/>
</dbReference>
<keyword evidence="2" id="KW-0732">Signal</keyword>
<proteinExistence type="inferred from homology"/>
<accession>A0ABU5VW64</accession>
<keyword evidence="5" id="KW-1185">Reference proteome</keyword>
<organism evidence="4 5">
    <name type="scientific">Bacteriovorax antarcticus</name>
    <dbReference type="NCBI Taxonomy" id="3088717"/>
    <lineage>
        <taxon>Bacteria</taxon>
        <taxon>Pseudomonadati</taxon>
        <taxon>Bdellovibrionota</taxon>
        <taxon>Bacteriovoracia</taxon>
        <taxon>Bacteriovoracales</taxon>
        <taxon>Bacteriovoracaceae</taxon>
        <taxon>Bacteriovorax</taxon>
    </lineage>
</organism>
<sequence>MFKKIFLLATICFSVISCSSSPGVFTAEESAKLLANNGDIKTVIDNLAQDQLITHHAKGIVIAVVTPEGESYYSYGYKDVEKNEPMTPDTLFQIGSVTKIFTSSLMVRLDQQKVFSIKDPIKKLFPDKFHPVTKNLGDLTFESLSGHSSGLPGEHQSFTMIGNTLSFLWTGENIWKTFDEKDMWDFFNEFDFGTIHSGRYRYSNVGYILLGNLLNYAVPGKDYEALLEKEILSPMHLKDTKFDLTPEQISRVASGYSGDAPPFMRAGRYMEPWVIKRGLRAAGSLYSTAPDLINFLKMNMGISKEPVQMNFDVAHARRTKTPEGSVGLGWFIETLTKSRREVIYANGIISGYTSFMGFDNNSKVGVVVLENTMNMKNDIGKQLLDRIVYNYNRGLDFKLKGITSSVRE</sequence>